<keyword evidence="4" id="KW-0808">Transferase</keyword>
<evidence type="ECO:0000256" key="4">
    <source>
        <dbReference type="ARBA" id="ARBA00022679"/>
    </source>
</evidence>
<keyword evidence="14" id="KW-1185">Reference proteome</keyword>
<feature type="domain" description="Signal transduction histidine kinase subgroup 3 dimerisation and phosphoacceptor" evidence="12">
    <location>
        <begin position="245"/>
        <end position="311"/>
    </location>
</feature>
<evidence type="ECO:0000256" key="11">
    <source>
        <dbReference type="SAM" id="Phobius"/>
    </source>
</evidence>
<feature type="transmembrane region" description="Helical" evidence="11">
    <location>
        <begin position="83"/>
        <end position="102"/>
    </location>
</feature>
<evidence type="ECO:0000313" key="13">
    <source>
        <dbReference type="EMBL" id="RUR01220.1"/>
    </source>
</evidence>
<evidence type="ECO:0000256" key="7">
    <source>
        <dbReference type="ARBA" id="ARBA00022840"/>
    </source>
</evidence>
<dbReference type="SUPFAM" id="SSF55874">
    <property type="entry name" value="ATPase domain of HSP90 chaperone/DNA topoisomerase II/histidine kinase"/>
    <property type="match status" value="1"/>
</dbReference>
<keyword evidence="8" id="KW-0902">Two-component regulatory system</keyword>
<evidence type="ECO:0000256" key="10">
    <source>
        <dbReference type="SAM" id="MobiDB-lite"/>
    </source>
</evidence>
<dbReference type="Proteomes" id="UP000274909">
    <property type="component" value="Unassembled WGS sequence"/>
</dbReference>
<dbReference type="AlphaFoldDB" id="A0A3S0VTS6"/>
<feature type="region of interest" description="Disordered" evidence="10">
    <location>
        <begin position="1"/>
        <end position="25"/>
    </location>
</feature>
<dbReference type="InterPro" id="IPR050482">
    <property type="entry name" value="Sensor_HK_TwoCompSys"/>
</dbReference>
<comment type="caution">
    <text evidence="13">The sequence shown here is derived from an EMBL/GenBank/DDBJ whole genome shotgun (WGS) entry which is preliminary data.</text>
</comment>
<evidence type="ECO:0000313" key="14">
    <source>
        <dbReference type="Proteomes" id="UP000274909"/>
    </source>
</evidence>
<dbReference type="InterPro" id="IPR011712">
    <property type="entry name" value="Sig_transdc_His_kin_sub3_dim/P"/>
</dbReference>
<reference evidence="13 14" key="1">
    <citation type="submission" date="2018-12" db="EMBL/GenBank/DDBJ databases">
        <authorList>
            <person name="Li F."/>
        </authorList>
    </citation>
    <scope>NUCLEOTIDE SEQUENCE [LARGE SCALE GENOMIC DNA]</scope>
    <source>
        <strain evidence="13 14">EGI 6500705</strain>
    </source>
</reference>
<accession>A0A3S0VTS6</accession>
<dbReference type="GO" id="GO:0005524">
    <property type="term" value="F:ATP binding"/>
    <property type="evidence" value="ECO:0007669"/>
    <property type="project" value="UniProtKB-KW"/>
</dbReference>
<evidence type="ECO:0000256" key="3">
    <source>
        <dbReference type="ARBA" id="ARBA00022553"/>
    </source>
</evidence>
<dbReference type="OrthoDB" id="5241784at2"/>
<feature type="coiled-coil region" evidence="9">
    <location>
        <begin position="202"/>
        <end position="240"/>
    </location>
</feature>
<organism evidence="13 14">
    <name type="scientific">Labedella endophytica</name>
    <dbReference type="NCBI Taxonomy" id="1523160"/>
    <lineage>
        <taxon>Bacteria</taxon>
        <taxon>Bacillati</taxon>
        <taxon>Actinomycetota</taxon>
        <taxon>Actinomycetes</taxon>
        <taxon>Micrococcales</taxon>
        <taxon>Microbacteriaceae</taxon>
        <taxon>Labedella</taxon>
    </lineage>
</organism>
<dbReference type="Pfam" id="PF07730">
    <property type="entry name" value="HisKA_3"/>
    <property type="match status" value="1"/>
</dbReference>
<keyword evidence="5" id="KW-0547">Nucleotide-binding</keyword>
<evidence type="ECO:0000256" key="6">
    <source>
        <dbReference type="ARBA" id="ARBA00022777"/>
    </source>
</evidence>
<keyword evidence="11" id="KW-1133">Transmembrane helix</keyword>
<dbReference type="PANTHER" id="PTHR24421">
    <property type="entry name" value="NITRATE/NITRITE SENSOR PROTEIN NARX-RELATED"/>
    <property type="match status" value="1"/>
</dbReference>
<keyword evidence="9" id="KW-0175">Coiled coil</keyword>
<proteinExistence type="predicted"/>
<comment type="catalytic activity">
    <reaction evidence="1">
        <text>ATP + protein L-histidine = ADP + protein N-phospho-L-histidine.</text>
        <dbReference type="EC" id="2.7.13.3"/>
    </reaction>
</comment>
<dbReference type="Gene3D" id="3.30.565.10">
    <property type="entry name" value="Histidine kinase-like ATPase, C-terminal domain"/>
    <property type="match status" value="1"/>
</dbReference>
<gene>
    <name evidence="13" type="ORF">ELQ94_06805</name>
</gene>
<dbReference type="PANTHER" id="PTHR24421:SF10">
    <property type="entry name" value="NITRATE_NITRITE SENSOR PROTEIN NARQ"/>
    <property type="match status" value="1"/>
</dbReference>
<evidence type="ECO:0000256" key="8">
    <source>
        <dbReference type="ARBA" id="ARBA00023012"/>
    </source>
</evidence>
<keyword evidence="7" id="KW-0067">ATP-binding</keyword>
<evidence type="ECO:0000256" key="1">
    <source>
        <dbReference type="ARBA" id="ARBA00000085"/>
    </source>
</evidence>
<feature type="transmembrane region" description="Helical" evidence="11">
    <location>
        <begin position="153"/>
        <end position="171"/>
    </location>
</feature>
<protein>
    <recommendedName>
        <fullName evidence="2">histidine kinase</fullName>
        <ecNumber evidence="2">2.7.13.3</ecNumber>
    </recommendedName>
</protein>
<feature type="transmembrane region" description="Helical" evidence="11">
    <location>
        <begin position="177"/>
        <end position="199"/>
    </location>
</feature>
<keyword evidence="11" id="KW-0812">Transmembrane</keyword>
<evidence type="ECO:0000256" key="5">
    <source>
        <dbReference type="ARBA" id="ARBA00022741"/>
    </source>
</evidence>
<evidence type="ECO:0000256" key="9">
    <source>
        <dbReference type="SAM" id="Coils"/>
    </source>
</evidence>
<evidence type="ECO:0000259" key="12">
    <source>
        <dbReference type="Pfam" id="PF07730"/>
    </source>
</evidence>
<keyword evidence="11" id="KW-0472">Membrane</keyword>
<dbReference type="GO" id="GO:0000155">
    <property type="term" value="F:phosphorelay sensor kinase activity"/>
    <property type="evidence" value="ECO:0007669"/>
    <property type="project" value="InterPro"/>
</dbReference>
<feature type="transmembrane region" description="Helical" evidence="11">
    <location>
        <begin position="58"/>
        <end position="77"/>
    </location>
</feature>
<feature type="transmembrane region" description="Helical" evidence="11">
    <location>
        <begin position="109"/>
        <end position="126"/>
    </location>
</feature>
<sequence>MNGTLGRGRAAAPGPPVTGCGDPGHALRTKDVTRVTSVGPSPCLPWGMPSRSVRRTRLLDGAAVIGLIGPLLVGLYLAPQRPVWMTVCALAALAVAVGAWVLWRRVPRLRRVAVLVFAVSSIALLIAGDGPLAFGGAWLACLLLALTFTGRAAVIYIGVLSAVVTALHLAVGSPVETVIVEVISSAVLAGFGAAFALVVSDGDRVERERERLSAEREDVLARLAAANDELRRRLGSEQDLVLAQERERASRELHDGLGHRLTAVGLSLQFVERAQGRDPERAHAELLRARATVGEALDSMRRLVRAMHPLELGSARGVEAFAAIADAFRSTGLDIRVDVEDDAVEDDDTAGAGELSREHSLLLVRFVQEGLTNVVRHADAETVHLRVRSHADGIDASIEDSGSGPVAPVADGFGLRSLRARAETLGGSLDADPTENGFLLRIWLPAADIPAAVDAADERTAAAVVAA</sequence>
<dbReference type="InterPro" id="IPR036890">
    <property type="entry name" value="HATPase_C_sf"/>
</dbReference>
<keyword evidence="6 13" id="KW-0418">Kinase</keyword>
<name>A0A3S0VTS6_9MICO</name>
<dbReference type="GO" id="GO:0016020">
    <property type="term" value="C:membrane"/>
    <property type="evidence" value="ECO:0007669"/>
    <property type="project" value="InterPro"/>
</dbReference>
<keyword evidence="3" id="KW-0597">Phosphoprotein</keyword>
<evidence type="ECO:0000256" key="2">
    <source>
        <dbReference type="ARBA" id="ARBA00012438"/>
    </source>
</evidence>
<dbReference type="EMBL" id="RZGZ01000002">
    <property type="protein sequence ID" value="RUR01220.1"/>
    <property type="molecule type" value="Genomic_DNA"/>
</dbReference>
<dbReference type="Gene3D" id="1.20.5.1930">
    <property type="match status" value="1"/>
</dbReference>
<dbReference type="CDD" id="cd16917">
    <property type="entry name" value="HATPase_UhpB-NarQ-NarX-like"/>
    <property type="match status" value="1"/>
</dbReference>
<dbReference type="GO" id="GO:0046983">
    <property type="term" value="F:protein dimerization activity"/>
    <property type="evidence" value="ECO:0007669"/>
    <property type="project" value="InterPro"/>
</dbReference>
<dbReference type="EC" id="2.7.13.3" evidence="2"/>